<accession>A0A0L6V7I4</accession>
<dbReference type="EMBL" id="LAVV01007197">
    <property type="protein sequence ID" value="KNZ56761.1"/>
    <property type="molecule type" value="Genomic_DNA"/>
</dbReference>
<dbReference type="AlphaFoldDB" id="A0A0L6V7I4"/>
<gene>
    <name evidence="1" type="ORF">VP01_2324g3</name>
</gene>
<dbReference type="VEuPathDB" id="FungiDB:VP01_2324g3"/>
<name>A0A0L6V7I4_9BASI</name>
<sequence>MLLVGCATGGLMTTCQRGRFFVSYSFISLRFPEVCFSKLKSIGEEELLLSVERVESGSWIRRFNKVIGGVVSMMMKGILKRGMNWCGCHAMLQNQDLSRSGCEDNQTCYFADKKGRKALFKLYLSKASKPDWLAREDKLCFQFADGGPIRVMLIIGCGNGCDEEGRKTASGKPPYILGGGSRLGAKYSRNLARLLFLGEVFFFLDVTKGIYGENPTIHKCRRNRASKKGWLISLRKLGAYRNKCSFVPRRTSGKVGESQEKGYDSLEMNFVLGLLFDEWMRRISKIKLPWNILNLGNQTKQGNEACLCRKLWGAEGLNFPWMCCVVLAWPGLRLHLLWLGTFQGDPSMYLLPVMLPHFWKFIGGLPDCSTALGGHICKLNTPQCLAIVVWDNLFEHLSTLNNNLNIHLFVIFPYGKVKKKNRLSNITNPQSENKSMYSTAPPGQGFVVKSWQPLCIFISIRRGTKKYIKFLTPSYKLCLDPHLILYVFWWVPRNWVISLHFPSIQICRLTGTCIALLKSEKNKEEKRQSKMR</sequence>
<proteinExistence type="predicted"/>
<evidence type="ECO:0000313" key="1">
    <source>
        <dbReference type="EMBL" id="KNZ56761.1"/>
    </source>
</evidence>
<reference evidence="1 2" key="1">
    <citation type="submission" date="2015-08" db="EMBL/GenBank/DDBJ databases">
        <title>Next Generation Sequencing and Analysis of the Genome of Puccinia sorghi L Schw, the Causal Agent of Maize Common Rust.</title>
        <authorList>
            <person name="Rochi L."/>
            <person name="Burguener G."/>
            <person name="Darino M."/>
            <person name="Turjanski A."/>
            <person name="Kreff E."/>
            <person name="Dieguez M.J."/>
            <person name="Sacco F."/>
        </authorList>
    </citation>
    <scope>NUCLEOTIDE SEQUENCE [LARGE SCALE GENOMIC DNA]</scope>
    <source>
        <strain evidence="1 2">RO10H11247</strain>
    </source>
</reference>
<dbReference type="Proteomes" id="UP000037035">
    <property type="component" value="Unassembled WGS sequence"/>
</dbReference>
<protein>
    <submittedName>
        <fullName evidence="1">Uncharacterized protein</fullName>
    </submittedName>
</protein>
<evidence type="ECO:0000313" key="2">
    <source>
        <dbReference type="Proteomes" id="UP000037035"/>
    </source>
</evidence>
<keyword evidence="2" id="KW-1185">Reference proteome</keyword>
<organism evidence="1 2">
    <name type="scientific">Puccinia sorghi</name>
    <dbReference type="NCBI Taxonomy" id="27349"/>
    <lineage>
        <taxon>Eukaryota</taxon>
        <taxon>Fungi</taxon>
        <taxon>Dikarya</taxon>
        <taxon>Basidiomycota</taxon>
        <taxon>Pucciniomycotina</taxon>
        <taxon>Pucciniomycetes</taxon>
        <taxon>Pucciniales</taxon>
        <taxon>Pucciniaceae</taxon>
        <taxon>Puccinia</taxon>
    </lineage>
</organism>
<comment type="caution">
    <text evidence="1">The sequence shown here is derived from an EMBL/GenBank/DDBJ whole genome shotgun (WGS) entry which is preliminary data.</text>
</comment>